<evidence type="ECO:0000313" key="2">
    <source>
        <dbReference type="EMBL" id="BAI79596.1"/>
    </source>
</evidence>
<feature type="signal peptide" evidence="1">
    <location>
        <begin position="1"/>
        <end position="26"/>
    </location>
</feature>
<organism evidence="2 3">
    <name type="scientific">Deferribacter desulfuricans (strain DSM 14783 / JCM 11476 / NBRC 101012 / SSM1)</name>
    <dbReference type="NCBI Taxonomy" id="639282"/>
    <lineage>
        <taxon>Bacteria</taxon>
        <taxon>Pseudomonadati</taxon>
        <taxon>Deferribacterota</taxon>
        <taxon>Deferribacteres</taxon>
        <taxon>Deferribacterales</taxon>
        <taxon>Deferribacteraceae</taxon>
        <taxon>Deferribacter</taxon>
    </lineage>
</organism>
<sequence length="1086" mass="120487">MEKFLKILTVLSLLSLLMISACSSNGGNSADSYSLNDGNHALLGPLDNANVKICELAYTDNYTCEETTTDRYGTFNFSNTNGWSDDTIVLVIVSGGDDIDVDDDGFIDETPTTNKGVLHAFAKVSDLEAGNVNVTVLTDMAYQYVSHLCNEQSCSLAQSDLENALNLISDKLVETKTISSFLSASNSYFGSLIKFNPLTPEKTPLKIEISKLKEMTTYYHKGDKKGLENLLNTGLGTGLVLNNPALEQIKNNLMIKFIKPKYADIEISKGSESIFNKNTIWFNPDEDMGKIVQLKIKNLDVNYQIIKWIGCDEVKDNGTTCEAKDLQEDRVIAPVILPKLTLNDNITNGNIKIIDITGANITFNNISNNDNISLNDIEPNSPLLDNITVETSDTTLIDNLTNLNPGDIIVNKSEPVFFRKVINIISINNVISENINTSNPNIFLIITEFIPLTKIFPRGYITTLVTPETVTPEIPIHYINGDITLGNTKVPYNPTRQYLIINLDTGEIATRSLTDASFNLSGEFEDNYSKYLDEDNKSQINATIKLRPYVDLNIGWSADASFNGVSVDLDGIYLSLGSDIEILGNATAQIKKTYSTHKILYDKLEFNQTFTIYGIPIKVKEKIPIVYGIKGAGEGKDYDNASIVGNAKITFSGTCSPVFNFAYNGVDAESSLTSRFNFSQTSELNAGANAFAYIGAEPAVYVYGIGVGMNNYVGPYLKLNLKAGDNATGEGTIELDDIINDNLTLNTSVKIEGSLGVGYYGRIVAASTWNTDVAKKVVNKINEKIRGKYTEFWKEYPLYTVEKEFETSSTWGITDKPGELQVIGNKNIIINTDCTNSSNKIYQYQFTLKNIGDHPIDWLIETDNDTGDALITFNNNSGTLNGGDNTTITMEINYTPACGNTYNITDFSVYFKQKTINAQTSSNTSDKTLLATTLTLMPVFNSTFNLVDSITKYKTNVRISEIPSIDWTPNLNVDESSVYFQGISLSKLNLTWDKPDNTTDIDGYTIFYSDNCTNNTASFEQYKILADITNIETQSTSILPSPLEIRKYYCFKIYAYKQIYYPPLHSYLKTYFSPDNATEVIYPSYQ</sequence>
<evidence type="ECO:0000313" key="3">
    <source>
        <dbReference type="Proteomes" id="UP000001520"/>
    </source>
</evidence>
<dbReference type="HOGENOM" id="CLU_285250_0_0_0"/>
<gene>
    <name evidence="2" type="ordered locus">DEFDS_0084</name>
</gene>
<dbReference type="AlphaFoldDB" id="D3PAH3"/>
<dbReference type="OrthoDB" id="8375at2"/>
<name>D3PAH3_DEFDS</name>
<protein>
    <recommendedName>
        <fullName evidence="4">Fibronectin type-III domain-containing protein</fullName>
    </recommendedName>
</protein>
<dbReference type="SUPFAM" id="SSF49265">
    <property type="entry name" value="Fibronectin type III"/>
    <property type="match status" value="1"/>
</dbReference>
<keyword evidence="1" id="KW-0732">Signal</keyword>
<dbReference type="RefSeq" id="WP_013006844.1">
    <property type="nucleotide sequence ID" value="NC_013939.1"/>
</dbReference>
<feature type="chain" id="PRO_5003049091" description="Fibronectin type-III domain-containing protein" evidence="1">
    <location>
        <begin position="27"/>
        <end position="1086"/>
    </location>
</feature>
<evidence type="ECO:0008006" key="4">
    <source>
        <dbReference type="Google" id="ProtNLM"/>
    </source>
</evidence>
<proteinExistence type="predicted"/>
<dbReference type="Proteomes" id="UP000001520">
    <property type="component" value="Chromosome"/>
</dbReference>
<reference evidence="2 3" key="1">
    <citation type="journal article" date="2010" name="DNA Res.">
        <title>Bacterial lifestyle in a deep-sea hydrothermal vent chimney revealed by the genome sequence of the thermophilic bacterium Deferribacter desulfuricans SSM1.</title>
        <authorList>
            <person name="Takaki Y."/>
            <person name="Shimamura S."/>
            <person name="Nakagawa S."/>
            <person name="Fukuhara Y."/>
            <person name="Horikawa H."/>
            <person name="Ankai A."/>
            <person name="Harada T."/>
            <person name="Hosoyama A."/>
            <person name="Oguchi A."/>
            <person name="Fukui S."/>
            <person name="Fujita N."/>
            <person name="Takami H."/>
            <person name="Takai K."/>
        </authorList>
    </citation>
    <scope>NUCLEOTIDE SEQUENCE [LARGE SCALE GENOMIC DNA]</scope>
    <source>
        <strain evidence="3">DSM 14783 / JCM 11476 / NBRC 101012 / SSM1</strain>
    </source>
</reference>
<dbReference type="InterPro" id="IPR013783">
    <property type="entry name" value="Ig-like_fold"/>
</dbReference>
<dbReference type="PROSITE" id="PS51257">
    <property type="entry name" value="PROKAR_LIPOPROTEIN"/>
    <property type="match status" value="1"/>
</dbReference>
<dbReference type="InterPro" id="IPR036116">
    <property type="entry name" value="FN3_sf"/>
</dbReference>
<evidence type="ECO:0000256" key="1">
    <source>
        <dbReference type="SAM" id="SignalP"/>
    </source>
</evidence>
<dbReference type="Gene3D" id="2.60.40.10">
    <property type="entry name" value="Immunoglobulins"/>
    <property type="match status" value="1"/>
</dbReference>
<dbReference type="KEGG" id="ddf:DEFDS_0084"/>
<accession>D3PAH3</accession>
<dbReference type="EMBL" id="AP011529">
    <property type="protein sequence ID" value="BAI79596.1"/>
    <property type="molecule type" value="Genomic_DNA"/>
</dbReference>
<keyword evidence="3" id="KW-1185">Reference proteome</keyword>